<evidence type="ECO:0000313" key="12">
    <source>
        <dbReference type="EMBL" id="GAA5507730.1"/>
    </source>
</evidence>
<feature type="domain" description="Endonuclease/exonuclease/phosphatase" evidence="11">
    <location>
        <begin position="26"/>
        <end position="251"/>
    </location>
</feature>
<keyword evidence="7" id="KW-0460">Magnesium</keyword>
<feature type="region of interest" description="Disordered" evidence="9">
    <location>
        <begin position="261"/>
        <end position="287"/>
    </location>
</feature>
<feature type="chain" id="PRO_5045865115" description="Endonuclease/exonuclease/phosphatase domain-containing protein" evidence="10">
    <location>
        <begin position="21"/>
        <end position="287"/>
    </location>
</feature>
<evidence type="ECO:0000256" key="9">
    <source>
        <dbReference type="SAM" id="MobiDB-lite"/>
    </source>
</evidence>
<evidence type="ECO:0000256" key="7">
    <source>
        <dbReference type="ARBA" id="ARBA00022842"/>
    </source>
</evidence>
<dbReference type="PANTHER" id="PTHR15822">
    <property type="entry name" value="TRAF AND TNF RECEPTOR-ASSOCIATED PROTEIN"/>
    <property type="match status" value="1"/>
</dbReference>
<evidence type="ECO:0000256" key="6">
    <source>
        <dbReference type="ARBA" id="ARBA00022801"/>
    </source>
</evidence>
<protein>
    <recommendedName>
        <fullName evidence="11">Endonuclease/exonuclease/phosphatase domain-containing protein</fullName>
    </recommendedName>
</protein>
<accession>A0ABP9VSY9</accession>
<feature type="signal peptide" evidence="10">
    <location>
        <begin position="1"/>
        <end position="20"/>
    </location>
</feature>
<dbReference type="RefSeq" id="WP_345684575.1">
    <property type="nucleotide sequence ID" value="NZ_BAABRO010000006.1"/>
</dbReference>
<evidence type="ECO:0000256" key="3">
    <source>
        <dbReference type="ARBA" id="ARBA00022722"/>
    </source>
</evidence>
<keyword evidence="13" id="KW-1185">Reference proteome</keyword>
<evidence type="ECO:0000256" key="2">
    <source>
        <dbReference type="ARBA" id="ARBA00001946"/>
    </source>
</evidence>
<comment type="cofactor">
    <cofactor evidence="1">
        <name>Mn(2+)</name>
        <dbReference type="ChEBI" id="CHEBI:29035"/>
    </cofactor>
</comment>
<keyword evidence="8" id="KW-0234">DNA repair</keyword>
<dbReference type="InterPro" id="IPR051547">
    <property type="entry name" value="TDP2-like"/>
</dbReference>
<evidence type="ECO:0000256" key="10">
    <source>
        <dbReference type="SAM" id="SignalP"/>
    </source>
</evidence>
<proteinExistence type="predicted"/>
<dbReference type="EMBL" id="BAABRO010000006">
    <property type="protein sequence ID" value="GAA5507730.1"/>
    <property type="molecule type" value="Genomic_DNA"/>
</dbReference>
<dbReference type="Pfam" id="PF03372">
    <property type="entry name" value="Exo_endo_phos"/>
    <property type="match status" value="1"/>
</dbReference>
<sequence>MKTFASSLVLALALASNACADSIRIATYNLNWGNRRGDQVLDAITKAAPDVICFQETTVQSERFLRERLATTYPHFHSIGHNGRYAAERFTVASKIDLAELEFAPPTAGLFGFYSATVNFSGTRIRLINVHLTPFHFQRGGGIQDAMTALSTTEDKHVVEMNAIVDAIDIQQPTIVVGDFNSISTFHAPKRLAELGLIDAYASIHDDADAHPTWHWPTRTLPLALRIDYIFHTPHFTATGAEIIRRIGSDHSLVVATLKFGSPPEAPESSNEVFSTMKNRSHRLGDR</sequence>
<keyword evidence="3" id="KW-0540">Nuclease</keyword>
<keyword evidence="10" id="KW-0732">Signal</keyword>
<comment type="cofactor">
    <cofactor evidence="2">
        <name>Mg(2+)</name>
        <dbReference type="ChEBI" id="CHEBI:18420"/>
    </cofactor>
</comment>
<evidence type="ECO:0000256" key="5">
    <source>
        <dbReference type="ARBA" id="ARBA00022763"/>
    </source>
</evidence>
<gene>
    <name evidence="12" type="ORF">Rcae01_03187</name>
</gene>
<keyword evidence="4" id="KW-0479">Metal-binding</keyword>
<reference evidence="12 13" key="1">
    <citation type="submission" date="2024-02" db="EMBL/GenBank/DDBJ databases">
        <title>Rhodopirellula caenicola NBRC 110016.</title>
        <authorList>
            <person name="Ichikawa N."/>
            <person name="Katano-Makiyama Y."/>
            <person name="Hidaka K."/>
        </authorList>
    </citation>
    <scope>NUCLEOTIDE SEQUENCE [LARGE SCALE GENOMIC DNA]</scope>
    <source>
        <strain evidence="12 13">NBRC 110016</strain>
    </source>
</reference>
<dbReference type="Proteomes" id="UP001416858">
    <property type="component" value="Unassembled WGS sequence"/>
</dbReference>
<name>A0ABP9VSY9_9BACT</name>
<dbReference type="SUPFAM" id="SSF56219">
    <property type="entry name" value="DNase I-like"/>
    <property type="match status" value="1"/>
</dbReference>
<dbReference type="InterPro" id="IPR005135">
    <property type="entry name" value="Endo/exonuclease/phosphatase"/>
</dbReference>
<dbReference type="PANTHER" id="PTHR15822:SF4">
    <property type="entry name" value="TYROSYL-DNA PHOSPHODIESTERASE 2"/>
    <property type="match status" value="1"/>
</dbReference>
<dbReference type="Gene3D" id="3.60.10.10">
    <property type="entry name" value="Endonuclease/exonuclease/phosphatase"/>
    <property type="match status" value="1"/>
</dbReference>
<organism evidence="12 13">
    <name type="scientific">Novipirellula caenicola</name>
    <dbReference type="NCBI Taxonomy" id="1536901"/>
    <lineage>
        <taxon>Bacteria</taxon>
        <taxon>Pseudomonadati</taxon>
        <taxon>Planctomycetota</taxon>
        <taxon>Planctomycetia</taxon>
        <taxon>Pirellulales</taxon>
        <taxon>Pirellulaceae</taxon>
        <taxon>Novipirellula</taxon>
    </lineage>
</organism>
<evidence type="ECO:0000256" key="1">
    <source>
        <dbReference type="ARBA" id="ARBA00001936"/>
    </source>
</evidence>
<evidence type="ECO:0000313" key="13">
    <source>
        <dbReference type="Proteomes" id="UP001416858"/>
    </source>
</evidence>
<keyword evidence="6" id="KW-0378">Hydrolase</keyword>
<feature type="compositionally biased region" description="Polar residues" evidence="9">
    <location>
        <begin position="268"/>
        <end position="278"/>
    </location>
</feature>
<dbReference type="InterPro" id="IPR036691">
    <property type="entry name" value="Endo/exonu/phosph_ase_sf"/>
</dbReference>
<evidence type="ECO:0000256" key="4">
    <source>
        <dbReference type="ARBA" id="ARBA00022723"/>
    </source>
</evidence>
<comment type="caution">
    <text evidence="12">The sequence shown here is derived from an EMBL/GenBank/DDBJ whole genome shotgun (WGS) entry which is preliminary data.</text>
</comment>
<evidence type="ECO:0000259" key="11">
    <source>
        <dbReference type="Pfam" id="PF03372"/>
    </source>
</evidence>
<keyword evidence="5" id="KW-0227">DNA damage</keyword>
<evidence type="ECO:0000256" key="8">
    <source>
        <dbReference type="ARBA" id="ARBA00023204"/>
    </source>
</evidence>